<keyword evidence="3" id="KW-1185">Reference proteome</keyword>
<dbReference type="Pfam" id="PF05050">
    <property type="entry name" value="Methyltransf_21"/>
    <property type="match status" value="1"/>
</dbReference>
<dbReference type="SUPFAM" id="SSF53335">
    <property type="entry name" value="S-adenosyl-L-methionine-dependent methyltransferases"/>
    <property type="match status" value="1"/>
</dbReference>
<dbReference type="InterPro" id="IPR006342">
    <property type="entry name" value="FkbM_mtfrase"/>
</dbReference>
<protein>
    <recommendedName>
        <fullName evidence="1">Methyltransferase FkbM domain-containing protein</fullName>
    </recommendedName>
</protein>
<dbReference type="InterPro" id="IPR029063">
    <property type="entry name" value="SAM-dependent_MTases_sf"/>
</dbReference>
<gene>
    <name evidence="2" type="ORF">SEMRO_1072_G238060.1</name>
</gene>
<dbReference type="GO" id="GO:0006888">
    <property type="term" value="P:endoplasmic reticulum to Golgi vesicle-mediated transport"/>
    <property type="evidence" value="ECO:0007669"/>
    <property type="project" value="TreeGrafter"/>
</dbReference>
<dbReference type="GO" id="GO:0016197">
    <property type="term" value="P:endosomal transport"/>
    <property type="evidence" value="ECO:0007669"/>
    <property type="project" value="TreeGrafter"/>
</dbReference>
<evidence type="ECO:0000259" key="1">
    <source>
        <dbReference type="Pfam" id="PF05050"/>
    </source>
</evidence>
<accession>A0A9N8EKE5</accession>
<feature type="domain" description="Methyltransferase FkbM" evidence="1">
    <location>
        <begin position="69"/>
        <end position="236"/>
    </location>
</feature>
<dbReference type="GO" id="GO:0005886">
    <property type="term" value="C:plasma membrane"/>
    <property type="evidence" value="ECO:0007669"/>
    <property type="project" value="TreeGrafter"/>
</dbReference>
<dbReference type="EMBL" id="CAICTM010001070">
    <property type="protein sequence ID" value="CAB9520085.1"/>
    <property type="molecule type" value="Genomic_DNA"/>
</dbReference>
<dbReference type="InterPro" id="IPR053202">
    <property type="entry name" value="EGF_Rcpt_Signaling_Reg"/>
</dbReference>
<name>A0A9N8EKE5_9STRA</name>
<evidence type="ECO:0000313" key="2">
    <source>
        <dbReference type="EMBL" id="CAB9520085.1"/>
    </source>
</evidence>
<dbReference type="GO" id="GO:0005794">
    <property type="term" value="C:Golgi apparatus"/>
    <property type="evidence" value="ECO:0007669"/>
    <property type="project" value="TreeGrafter"/>
</dbReference>
<dbReference type="GO" id="GO:0005789">
    <property type="term" value="C:endoplasmic reticulum membrane"/>
    <property type="evidence" value="ECO:0007669"/>
    <property type="project" value="TreeGrafter"/>
</dbReference>
<dbReference type="PANTHER" id="PTHR34009">
    <property type="entry name" value="PROTEIN STAR"/>
    <property type="match status" value="1"/>
</dbReference>
<dbReference type="OrthoDB" id="2154188at2759"/>
<proteinExistence type="predicted"/>
<dbReference type="GO" id="GO:0031902">
    <property type="term" value="C:late endosome membrane"/>
    <property type="evidence" value="ECO:0007669"/>
    <property type="project" value="TreeGrafter"/>
</dbReference>
<dbReference type="Proteomes" id="UP001153069">
    <property type="component" value="Unassembled WGS sequence"/>
</dbReference>
<sequence>MQLTTEYVALSPAAASTRRTQMWQPKSHAVSCPNKAATLNRTIFKSQGKEDLELFKWFGKLCNGTYMEMGALDGIEFSNTHAFHHGLDWKGLLLEASPRNYEKLVKNRPNELALVHAGVCAQASDLHWVEGIWTATGGFLEFATEFHKEKLFSKKQLEQAQVVRCRPLRDTIKEKLGENVYFDFYSLDIEGAEYAALESLDFDTVSFGMILVEANGQNPIKDMAVKTLLESKGYRYMPTNQENTKFGSLWFVNKDWHNIYKDLMYAL</sequence>
<reference evidence="2" key="1">
    <citation type="submission" date="2020-06" db="EMBL/GenBank/DDBJ databases">
        <authorList>
            <consortium name="Plant Systems Biology data submission"/>
        </authorList>
    </citation>
    <scope>NUCLEOTIDE SEQUENCE</scope>
    <source>
        <strain evidence="2">D6</strain>
    </source>
</reference>
<organism evidence="2 3">
    <name type="scientific">Seminavis robusta</name>
    <dbReference type="NCBI Taxonomy" id="568900"/>
    <lineage>
        <taxon>Eukaryota</taxon>
        <taxon>Sar</taxon>
        <taxon>Stramenopiles</taxon>
        <taxon>Ochrophyta</taxon>
        <taxon>Bacillariophyta</taxon>
        <taxon>Bacillariophyceae</taxon>
        <taxon>Bacillariophycidae</taxon>
        <taxon>Naviculales</taxon>
        <taxon>Naviculaceae</taxon>
        <taxon>Seminavis</taxon>
    </lineage>
</organism>
<evidence type="ECO:0000313" key="3">
    <source>
        <dbReference type="Proteomes" id="UP001153069"/>
    </source>
</evidence>
<dbReference type="PANTHER" id="PTHR34009:SF3">
    <property type="entry name" value="METHYLTRANSFERASE FKBM DOMAIN-CONTAINING PROTEIN"/>
    <property type="match status" value="1"/>
</dbReference>
<dbReference type="Gene3D" id="3.40.50.150">
    <property type="entry name" value="Vaccinia Virus protein VP39"/>
    <property type="match status" value="1"/>
</dbReference>
<dbReference type="AlphaFoldDB" id="A0A9N8EKE5"/>
<comment type="caution">
    <text evidence="2">The sequence shown here is derived from an EMBL/GenBank/DDBJ whole genome shotgun (WGS) entry which is preliminary data.</text>
</comment>